<dbReference type="FunFam" id="3.30.200.20:FF:000075">
    <property type="entry name" value="Probable serine/threonine-protein kinase WNK1"/>
    <property type="match status" value="1"/>
</dbReference>
<dbReference type="GO" id="GO:0004674">
    <property type="term" value="F:protein serine/threonine kinase activity"/>
    <property type="evidence" value="ECO:0007669"/>
    <property type="project" value="UniProtKB-KW"/>
</dbReference>
<dbReference type="InterPro" id="IPR050588">
    <property type="entry name" value="WNK_Ser-Thr_kinase"/>
</dbReference>
<evidence type="ECO:0000256" key="9">
    <source>
        <dbReference type="SAM" id="MobiDB-lite"/>
    </source>
</evidence>
<dbReference type="PANTHER" id="PTHR13902">
    <property type="entry name" value="SERINE/THREONINE-PROTEIN KINASE WNK WITH NO LYSINE -RELATED"/>
    <property type="match status" value="1"/>
</dbReference>
<dbReference type="EC" id="2.7.11.1" evidence="1"/>
<keyword evidence="5" id="KW-0418">Kinase</keyword>
<evidence type="ECO:0000256" key="2">
    <source>
        <dbReference type="ARBA" id="ARBA00022527"/>
    </source>
</evidence>
<dbReference type="CDD" id="cd13983">
    <property type="entry name" value="STKc_WNK"/>
    <property type="match status" value="1"/>
</dbReference>
<evidence type="ECO:0000256" key="3">
    <source>
        <dbReference type="ARBA" id="ARBA00022679"/>
    </source>
</evidence>
<keyword evidence="4" id="KW-0547">Nucleotide-binding</keyword>
<dbReference type="FunFam" id="1.10.510.10:FF:000046">
    <property type="entry name" value="probable serine/threonine-protein kinase WNK9"/>
    <property type="match status" value="1"/>
</dbReference>
<dbReference type="PROSITE" id="PS00108">
    <property type="entry name" value="PROTEIN_KINASE_ST"/>
    <property type="match status" value="1"/>
</dbReference>
<keyword evidence="6" id="KW-0067">ATP-binding</keyword>
<dbReference type="SMART" id="SM00220">
    <property type="entry name" value="S_TKc"/>
    <property type="match status" value="1"/>
</dbReference>
<evidence type="ECO:0000259" key="10">
    <source>
        <dbReference type="PROSITE" id="PS50011"/>
    </source>
</evidence>
<proteinExistence type="predicted"/>
<evidence type="ECO:0000256" key="1">
    <source>
        <dbReference type="ARBA" id="ARBA00012513"/>
    </source>
</evidence>
<evidence type="ECO:0000256" key="5">
    <source>
        <dbReference type="ARBA" id="ARBA00022777"/>
    </source>
</evidence>
<evidence type="ECO:0000313" key="11">
    <source>
        <dbReference type="EMBL" id="KAH7388339.1"/>
    </source>
</evidence>
<feature type="region of interest" description="Disordered" evidence="9">
    <location>
        <begin position="750"/>
        <end position="773"/>
    </location>
</feature>
<comment type="catalytic activity">
    <reaction evidence="7">
        <text>L-threonyl-[protein] + ATP = O-phospho-L-threonyl-[protein] + ADP + H(+)</text>
        <dbReference type="Rhea" id="RHEA:46608"/>
        <dbReference type="Rhea" id="RHEA-COMP:11060"/>
        <dbReference type="Rhea" id="RHEA-COMP:11605"/>
        <dbReference type="ChEBI" id="CHEBI:15378"/>
        <dbReference type="ChEBI" id="CHEBI:30013"/>
        <dbReference type="ChEBI" id="CHEBI:30616"/>
        <dbReference type="ChEBI" id="CHEBI:61977"/>
        <dbReference type="ChEBI" id="CHEBI:456216"/>
        <dbReference type="EC" id="2.7.11.1"/>
    </reaction>
</comment>
<evidence type="ECO:0000256" key="7">
    <source>
        <dbReference type="ARBA" id="ARBA00047899"/>
    </source>
</evidence>
<organism evidence="11 12">
    <name type="scientific">Ceratopteris richardii</name>
    <name type="common">Triangle waterfern</name>
    <dbReference type="NCBI Taxonomy" id="49495"/>
    <lineage>
        <taxon>Eukaryota</taxon>
        <taxon>Viridiplantae</taxon>
        <taxon>Streptophyta</taxon>
        <taxon>Embryophyta</taxon>
        <taxon>Tracheophyta</taxon>
        <taxon>Polypodiopsida</taxon>
        <taxon>Polypodiidae</taxon>
        <taxon>Polypodiales</taxon>
        <taxon>Pteridineae</taxon>
        <taxon>Pteridaceae</taxon>
        <taxon>Parkerioideae</taxon>
        <taxon>Ceratopteris</taxon>
    </lineage>
</organism>
<evidence type="ECO:0000256" key="6">
    <source>
        <dbReference type="ARBA" id="ARBA00022840"/>
    </source>
</evidence>
<dbReference type="InterPro" id="IPR008271">
    <property type="entry name" value="Ser/Thr_kinase_AS"/>
</dbReference>
<keyword evidence="3" id="KW-0808">Transferase</keyword>
<dbReference type="Gene3D" id="3.10.20.90">
    <property type="entry name" value="Phosphatidylinositol 3-kinase Catalytic Subunit, Chain A, domain 1"/>
    <property type="match status" value="1"/>
</dbReference>
<dbReference type="Proteomes" id="UP000825935">
    <property type="component" value="Chromosome 16"/>
</dbReference>
<dbReference type="AlphaFoldDB" id="A0A8T2T5H0"/>
<evidence type="ECO:0000313" key="12">
    <source>
        <dbReference type="Proteomes" id="UP000825935"/>
    </source>
</evidence>
<evidence type="ECO:0000256" key="4">
    <source>
        <dbReference type="ARBA" id="ARBA00022741"/>
    </source>
</evidence>
<dbReference type="Gene3D" id="1.10.510.10">
    <property type="entry name" value="Transferase(Phosphotransferase) domain 1"/>
    <property type="match status" value="1"/>
</dbReference>
<sequence>MRRSVCSENPTCLHGEDSSGDFDDEECQAEECDPTGRYIRYKEVLGKGAFKTVLSNRYRGFDEVNGTEVAWNQIKLQEILRSPEDLDRLFAEVHLLKTLKHKNIIKFHHSWLDSKANRINFITELFTSGTLRQYRKRHKHVDLKAVKSWCRQILRGLLYLHSHDPPIIHRDLKCDNIFINGNHGEVKIGDLGLAAILCQAHAAHSVIGTPEFMAPELYEEEYTELVDIYSFGMCLLEMVTSEYPYSECDNAAQIYKRVSSGIKPAALERLKDKELRQFIEKCIDTASRRLPARELLMDPFLQHDTDNDAPDSQSILSRNASKSKGLEEVGALVHRASAEPSCVLDGFNSYTNGDSSSVSTDLINEPRKALPMGALDFSDHLSQVPLSRIGPLSLMHEKTGRQVDLRVKGKRRENDIVYLRLRISAEGSIRVIHFPFDVEADTAMCVASEMVEELDLEDQDVTKIAEMIDAAVLMMVPEWKPGVAIDERIDGEEMPGKDLSHMHVGKLCESDVSSDSSLTETIEQLPHSWHDTVGGCTLNSMKGASNVHGRFEEVLYHRMPVYQSCDNEPCIITALSSEDGGDEWEHSSSSDSSPVCPASHDLAQGDTADFKCADEQSDTLFRSCNLYGGVMDAWALFQHDFGNDPDNELLMQEVKNLTLKFQQELRQLQRRHQKALLELKAMWQSKKAESDFHVQQVSCSVTSGEPIMQEMNRPNFYQLKRNDWWKGGGKKKENSNRLSFKELTTLFTASQSASELRTSEACEPSSPKASVYS</sequence>
<dbReference type="GO" id="GO:0005524">
    <property type="term" value="F:ATP binding"/>
    <property type="evidence" value="ECO:0007669"/>
    <property type="project" value="UniProtKB-KW"/>
</dbReference>
<dbReference type="OrthoDB" id="4062651at2759"/>
<accession>A0A8T2T5H0</accession>
<dbReference type="PROSITE" id="PS50011">
    <property type="entry name" value="PROTEIN_KINASE_DOM"/>
    <property type="match status" value="1"/>
</dbReference>
<feature type="region of interest" description="Disordered" evidence="9">
    <location>
        <begin position="578"/>
        <end position="597"/>
    </location>
</feature>
<keyword evidence="2" id="KW-0723">Serine/threonine-protein kinase</keyword>
<dbReference type="InterPro" id="IPR000719">
    <property type="entry name" value="Prot_kinase_dom"/>
</dbReference>
<feature type="domain" description="Protein kinase" evidence="10">
    <location>
        <begin position="39"/>
        <end position="301"/>
    </location>
</feature>
<comment type="caution">
    <text evidence="11">The sequence shown here is derived from an EMBL/GenBank/DDBJ whole genome shotgun (WGS) entry which is preliminary data.</text>
</comment>
<keyword evidence="12" id="KW-1185">Reference proteome</keyword>
<dbReference type="Pfam" id="PF00069">
    <property type="entry name" value="Pkinase"/>
    <property type="match status" value="1"/>
</dbReference>
<dbReference type="OMA" id="PYSECIS"/>
<name>A0A8T2T5H0_CERRI</name>
<dbReference type="SUPFAM" id="SSF56112">
    <property type="entry name" value="Protein kinase-like (PK-like)"/>
    <property type="match status" value="1"/>
</dbReference>
<gene>
    <name evidence="11" type="ORF">KP509_16G070900</name>
</gene>
<reference evidence="11" key="1">
    <citation type="submission" date="2021-08" db="EMBL/GenBank/DDBJ databases">
        <title>WGS assembly of Ceratopteris richardii.</title>
        <authorList>
            <person name="Marchant D.B."/>
            <person name="Chen G."/>
            <person name="Jenkins J."/>
            <person name="Shu S."/>
            <person name="Leebens-Mack J."/>
            <person name="Grimwood J."/>
            <person name="Schmutz J."/>
            <person name="Soltis P."/>
            <person name="Soltis D."/>
            <person name="Chen Z.-H."/>
        </authorList>
    </citation>
    <scope>NUCLEOTIDE SEQUENCE</scope>
    <source>
        <strain evidence="11">Whitten #5841</strain>
        <tissue evidence="11">Leaf</tissue>
    </source>
</reference>
<evidence type="ECO:0000256" key="8">
    <source>
        <dbReference type="ARBA" id="ARBA00048679"/>
    </source>
</evidence>
<dbReference type="Gene3D" id="3.30.200.20">
    <property type="entry name" value="Phosphorylase Kinase, domain 1"/>
    <property type="match status" value="1"/>
</dbReference>
<comment type="catalytic activity">
    <reaction evidence="8">
        <text>L-seryl-[protein] + ATP = O-phospho-L-seryl-[protein] + ADP + H(+)</text>
        <dbReference type="Rhea" id="RHEA:17989"/>
        <dbReference type="Rhea" id="RHEA-COMP:9863"/>
        <dbReference type="Rhea" id="RHEA-COMP:11604"/>
        <dbReference type="ChEBI" id="CHEBI:15378"/>
        <dbReference type="ChEBI" id="CHEBI:29999"/>
        <dbReference type="ChEBI" id="CHEBI:30616"/>
        <dbReference type="ChEBI" id="CHEBI:83421"/>
        <dbReference type="ChEBI" id="CHEBI:456216"/>
        <dbReference type="EC" id="2.7.11.1"/>
    </reaction>
</comment>
<dbReference type="InterPro" id="IPR011009">
    <property type="entry name" value="Kinase-like_dom_sf"/>
</dbReference>
<dbReference type="EMBL" id="CM035421">
    <property type="protein sequence ID" value="KAH7388339.1"/>
    <property type="molecule type" value="Genomic_DNA"/>
</dbReference>
<protein>
    <recommendedName>
        <fullName evidence="1">non-specific serine/threonine protein kinase</fullName>
        <ecNumber evidence="1">2.7.11.1</ecNumber>
    </recommendedName>
</protein>